<dbReference type="Proteomes" id="UP001143362">
    <property type="component" value="Unassembled WGS sequence"/>
</dbReference>
<keyword evidence="1" id="KW-0472">Membrane</keyword>
<evidence type="ECO:0000313" key="3">
    <source>
        <dbReference type="Proteomes" id="UP001143362"/>
    </source>
</evidence>
<protein>
    <submittedName>
        <fullName evidence="2">DUF3301 domain-containing protein</fullName>
    </submittedName>
</protein>
<comment type="caution">
    <text evidence="2">The sequence shown here is derived from an EMBL/GenBank/DDBJ whole genome shotgun (WGS) entry which is preliminary data.</text>
</comment>
<dbReference type="Pfam" id="PF11743">
    <property type="entry name" value="DUF3301"/>
    <property type="match status" value="1"/>
</dbReference>
<keyword evidence="1" id="KW-1133">Transmembrane helix</keyword>
<name>A0ABT3TIT0_9GAMM</name>
<evidence type="ECO:0000256" key="1">
    <source>
        <dbReference type="SAM" id="Phobius"/>
    </source>
</evidence>
<proteinExistence type="predicted"/>
<gene>
    <name evidence="2" type="ORF">EYC98_12655</name>
</gene>
<sequence length="108" mass="12254">MHFTLGEVATLLGFGAVALYFWQALRVRELALQAAKRACVADDAQLLDDTVSVGRLSLSRDAAGRWRFWRQYRFEYSYDGEQRVAGTVIMLGQRVEAMVMAERTPTLH</sequence>
<reference evidence="2" key="1">
    <citation type="submission" date="2019-02" db="EMBL/GenBank/DDBJ databases">
        <authorList>
            <person name="Li S.-H."/>
        </authorList>
    </citation>
    <scope>NUCLEOTIDE SEQUENCE</scope>
    <source>
        <strain evidence="2">IMCC14734</strain>
    </source>
</reference>
<accession>A0ABT3TIT0</accession>
<organism evidence="2 3">
    <name type="scientific">Candidatus Litorirhabdus singularis</name>
    <dbReference type="NCBI Taxonomy" id="2518993"/>
    <lineage>
        <taxon>Bacteria</taxon>
        <taxon>Pseudomonadati</taxon>
        <taxon>Pseudomonadota</taxon>
        <taxon>Gammaproteobacteria</taxon>
        <taxon>Cellvibrionales</taxon>
        <taxon>Halieaceae</taxon>
        <taxon>Candidatus Litorirhabdus</taxon>
    </lineage>
</organism>
<keyword evidence="3" id="KW-1185">Reference proteome</keyword>
<keyword evidence="1" id="KW-0812">Transmembrane</keyword>
<dbReference type="EMBL" id="SHNN01000002">
    <property type="protein sequence ID" value="MCX2981710.1"/>
    <property type="molecule type" value="Genomic_DNA"/>
</dbReference>
<dbReference type="RefSeq" id="WP_279245706.1">
    <property type="nucleotide sequence ID" value="NZ_SHNN01000002.1"/>
</dbReference>
<evidence type="ECO:0000313" key="2">
    <source>
        <dbReference type="EMBL" id="MCX2981710.1"/>
    </source>
</evidence>
<dbReference type="InterPro" id="IPR021732">
    <property type="entry name" value="DUF3301"/>
</dbReference>
<feature type="transmembrane region" description="Helical" evidence="1">
    <location>
        <begin position="6"/>
        <end position="22"/>
    </location>
</feature>